<dbReference type="PROSITE" id="PS50889">
    <property type="entry name" value="S4"/>
    <property type="match status" value="1"/>
</dbReference>
<evidence type="ECO:0000256" key="1">
    <source>
        <dbReference type="ARBA" id="ARBA00007465"/>
    </source>
</evidence>
<keyword evidence="2" id="KW-0687">Ribonucleoprotein</keyword>
<gene>
    <name evidence="5" type="primary">rps4</name>
    <name evidence="5" type="ORF">PIB30_069499</name>
</gene>
<dbReference type="PANTHER" id="PTHR11831:SF30">
    <property type="entry name" value="SMALL RIBOSOMAL SUBUNIT PROTEIN US4M"/>
    <property type="match status" value="1"/>
</dbReference>
<name>A0ABU6UN63_9FABA</name>
<dbReference type="InterPro" id="IPR036986">
    <property type="entry name" value="S4_RNA-bd_sf"/>
</dbReference>
<comment type="caution">
    <text evidence="5">The sequence shown here is derived from an EMBL/GenBank/DDBJ whole genome shotgun (WGS) entry which is preliminary data.</text>
</comment>
<keyword evidence="5" id="KW-0689">Ribosomal protein</keyword>
<keyword evidence="3" id="KW-0694">RNA-binding</keyword>
<sequence length="157" mass="17937">MHRGIERTSYIPFLLNPETRSDVIPVRLHFRETIPQARQPISHRRVCVNNRMVSITRLKVSHGDLISFQENDAKIRGWFAMIRKGMAPAKASTSTAASSVARNPSQPLNDTYFDTKFRNNAGKLVARNLICERSIRSRFRKRSKEHPADCTDTASED</sequence>
<dbReference type="InterPro" id="IPR002942">
    <property type="entry name" value="S4_RNA-bd"/>
</dbReference>
<dbReference type="SUPFAM" id="SSF55174">
    <property type="entry name" value="Alpha-L RNA-binding motif"/>
    <property type="match status" value="1"/>
</dbReference>
<evidence type="ECO:0000313" key="5">
    <source>
        <dbReference type="EMBL" id="MED6162344.1"/>
    </source>
</evidence>
<dbReference type="GO" id="GO:0005840">
    <property type="term" value="C:ribosome"/>
    <property type="evidence" value="ECO:0007669"/>
    <property type="project" value="UniProtKB-KW"/>
</dbReference>
<evidence type="ECO:0000256" key="2">
    <source>
        <dbReference type="ARBA" id="ARBA00023274"/>
    </source>
</evidence>
<dbReference type="InterPro" id="IPR022801">
    <property type="entry name" value="Ribosomal_uS4"/>
</dbReference>
<evidence type="ECO:0000259" key="4">
    <source>
        <dbReference type="SMART" id="SM00363"/>
    </source>
</evidence>
<dbReference type="CDD" id="cd00165">
    <property type="entry name" value="S4"/>
    <property type="match status" value="1"/>
</dbReference>
<evidence type="ECO:0000256" key="3">
    <source>
        <dbReference type="PROSITE-ProRule" id="PRU00182"/>
    </source>
</evidence>
<accession>A0ABU6UN63</accession>
<dbReference type="Proteomes" id="UP001341840">
    <property type="component" value="Unassembled WGS sequence"/>
</dbReference>
<organism evidence="5 6">
    <name type="scientific">Stylosanthes scabra</name>
    <dbReference type="NCBI Taxonomy" id="79078"/>
    <lineage>
        <taxon>Eukaryota</taxon>
        <taxon>Viridiplantae</taxon>
        <taxon>Streptophyta</taxon>
        <taxon>Embryophyta</taxon>
        <taxon>Tracheophyta</taxon>
        <taxon>Spermatophyta</taxon>
        <taxon>Magnoliopsida</taxon>
        <taxon>eudicotyledons</taxon>
        <taxon>Gunneridae</taxon>
        <taxon>Pentapetalae</taxon>
        <taxon>rosids</taxon>
        <taxon>fabids</taxon>
        <taxon>Fabales</taxon>
        <taxon>Fabaceae</taxon>
        <taxon>Papilionoideae</taxon>
        <taxon>50 kb inversion clade</taxon>
        <taxon>dalbergioids sensu lato</taxon>
        <taxon>Dalbergieae</taxon>
        <taxon>Pterocarpus clade</taxon>
        <taxon>Stylosanthes</taxon>
    </lineage>
</organism>
<dbReference type="PANTHER" id="PTHR11831">
    <property type="entry name" value="30S 40S RIBOSOMAL PROTEIN"/>
    <property type="match status" value="1"/>
</dbReference>
<comment type="similarity">
    <text evidence="1">Belongs to the universal ribosomal protein uS4 family.</text>
</comment>
<dbReference type="Pfam" id="PF01479">
    <property type="entry name" value="S4"/>
    <property type="match status" value="1"/>
</dbReference>
<dbReference type="SMART" id="SM00363">
    <property type="entry name" value="S4"/>
    <property type="match status" value="1"/>
</dbReference>
<feature type="domain" description="RNA-binding S4" evidence="4">
    <location>
        <begin position="19"/>
        <end position="79"/>
    </location>
</feature>
<dbReference type="Gene3D" id="3.10.290.10">
    <property type="entry name" value="RNA-binding S4 domain"/>
    <property type="match status" value="1"/>
</dbReference>
<dbReference type="EMBL" id="JASCZI010121593">
    <property type="protein sequence ID" value="MED6162344.1"/>
    <property type="molecule type" value="Genomic_DNA"/>
</dbReference>
<keyword evidence="6" id="KW-1185">Reference proteome</keyword>
<protein>
    <submittedName>
        <fullName evidence="5">Ribosomal protein S4</fullName>
    </submittedName>
</protein>
<reference evidence="5 6" key="1">
    <citation type="journal article" date="2023" name="Plants (Basel)">
        <title>Bridging the Gap: Combining Genomics and Transcriptomics Approaches to Understand Stylosanthes scabra, an Orphan Legume from the Brazilian Caatinga.</title>
        <authorList>
            <person name="Ferreira-Neto J.R.C."/>
            <person name="da Silva M.D."/>
            <person name="Binneck E."/>
            <person name="de Melo N.F."/>
            <person name="da Silva R.H."/>
            <person name="de Melo A.L.T.M."/>
            <person name="Pandolfi V."/>
            <person name="Bustamante F.O."/>
            <person name="Brasileiro-Vidal A.C."/>
            <person name="Benko-Iseppon A.M."/>
        </authorList>
    </citation>
    <scope>NUCLEOTIDE SEQUENCE [LARGE SCALE GENOMIC DNA]</scope>
    <source>
        <tissue evidence="5">Leaves</tissue>
    </source>
</reference>
<proteinExistence type="inferred from homology"/>
<evidence type="ECO:0000313" key="6">
    <source>
        <dbReference type="Proteomes" id="UP001341840"/>
    </source>
</evidence>